<comment type="subcellular location">
    <subcellularLocation>
        <location evidence="1">Secreted</location>
    </subcellularLocation>
</comment>
<accession>A0A7W5V8L7</accession>
<gene>
    <name evidence="4" type="ORF">FHR33_005966</name>
</gene>
<evidence type="ECO:0000256" key="1">
    <source>
        <dbReference type="ARBA" id="ARBA00004613"/>
    </source>
</evidence>
<dbReference type="EMBL" id="JACIBV010000001">
    <property type="protein sequence ID" value="MBB3730106.1"/>
    <property type="molecule type" value="Genomic_DNA"/>
</dbReference>
<dbReference type="InterPro" id="IPR051398">
    <property type="entry name" value="Polysacch_Deacetylase"/>
</dbReference>
<protein>
    <submittedName>
        <fullName evidence="4">Peptidoglycan/xylan/chitin deacetylase (PgdA/CDA1 family)</fullName>
    </submittedName>
</protein>
<comment type="caution">
    <text evidence="4">The sequence shown here is derived from an EMBL/GenBank/DDBJ whole genome shotgun (WGS) entry which is preliminary data.</text>
</comment>
<reference evidence="4 5" key="1">
    <citation type="submission" date="2020-08" db="EMBL/GenBank/DDBJ databases">
        <title>Sequencing the genomes of 1000 actinobacteria strains.</title>
        <authorList>
            <person name="Klenk H.-P."/>
        </authorList>
    </citation>
    <scope>NUCLEOTIDE SEQUENCE [LARGE SCALE GENOMIC DNA]</scope>
    <source>
        <strain evidence="4 5">DSM 44320</strain>
    </source>
</reference>
<dbReference type="GeneID" id="95392268"/>
<dbReference type="GO" id="GO:0005576">
    <property type="term" value="C:extracellular region"/>
    <property type="evidence" value="ECO:0007669"/>
    <property type="project" value="UniProtKB-SubCell"/>
</dbReference>
<evidence type="ECO:0000313" key="4">
    <source>
        <dbReference type="EMBL" id="MBB3730106.1"/>
    </source>
</evidence>
<dbReference type="Proteomes" id="UP000579945">
    <property type="component" value="Unassembled WGS sequence"/>
</dbReference>
<evidence type="ECO:0000259" key="3">
    <source>
        <dbReference type="PROSITE" id="PS51677"/>
    </source>
</evidence>
<evidence type="ECO:0000256" key="2">
    <source>
        <dbReference type="ARBA" id="ARBA00022729"/>
    </source>
</evidence>
<dbReference type="Pfam" id="PF01522">
    <property type="entry name" value="Polysacc_deac_1"/>
    <property type="match status" value="1"/>
</dbReference>
<dbReference type="Gene3D" id="3.20.20.370">
    <property type="entry name" value="Glycoside hydrolase/deacetylase"/>
    <property type="match status" value="1"/>
</dbReference>
<keyword evidence="5" id="KW-1185">Reference proteome</keyword>
<dbReference type="PROSITE" id="PS51677">
    <property type="entry name" value="NODB"/>
    <property type="match status" value="1"/>
</dbReference>
<dbReference type="InterPro" id="IPR002509">
    <property type="entry name" value="NODB_dom"/>
</dbReference>
<dbReference type="AlphaFoldDB" id="A0A7W5V8L7"/>
<dbReference type="SUPFAM" id="SSF88713">
    <property type="entry name" value="Glycoside hydrolase/deacetylase"/>
    <property type="match status" value="1"/>
</dbReference>
<dbReference type="GO" id="GO:0016810">
    <property type="term" value="F:hydrolase activity, acting on carbon-nitrogen (but not peptide) bonds"/>
    <property type="evidence" value="ECO:0007669"/>
    <property type="project" value="InterPro"/>
</dbReference>
<keyword evidence="2" id="KW-0732">Signal</keyword>
<evidence type="ECO:0000313" key="5">
    <source>
        <dbReference type="Proteomes" id="UP000579945"/>
    </source>
</evidence>
<dbReference type="PANTHER" id="PTHR34216:SF3">
    <property type="entry name" value="POLY-BETA-1,6-N-ACETYL-D-GLUCOSAMINE N-DEACETYLASE"/>
    <property type="match status" value="1"/>
</dbReference>
<sequence>MTAMPLVLMYHSVTKYDDDPLNITVSPDRFAAQLRWLARRGLRGVSMRELMAARRAGTAGRLVGLTFDDGYADFVSEVVPALLRHHFTATVFMVSGRLGGSNEWDAGYPVKPLMDADDLRRVARQGMEVGSHSVVHPSLTSLTGTELRHELTASKAALEEIVDAEVTGFCYPYGHVGAREVAAARGAGYDYACAIWKSEHTGPHALPRTYIGDRDGALRLRAKWMRHRMRWGS</sequence>
<dbReference type="PANTHER" id="PTHR34216">
    <property type="match status" value="1"/>
</dbReference>
<dbReference type="CDD" id="cd10918">
    <property type="entry name" value="CE4_NodB_like_5s_6s"/>
    <property type="match status" value="1"/>
</dbReference>
<dbReference type="GO" id="GO:0005975">
    <property type="term" value="P:carbohydrate metabolic process"/>
    <property type="evidence" value="ECO:0007669"/>
    <property type="project" value="InterPro"/>
</dbReference>
<name>A0A7W5V8L7_9ACTN</name>
<feature type="domain" description="NodB homology" evidence="3">
    <location>
        <begin position="61"/>
        <end position="233"/>
    </location>
</feature>
<proteinExistence type="predicted"/>
<organism evidence="4 5">
    <name type="scientific">Nonomuraea dietziae</name>
    <dbReference type="NCBI Taxonomy" id="65515"/>
    <lineage>
        <taxon>Bacteria</taxon>
        <taxon>Bacillati</taxon>
        <taxon>Actinomycetota</taxon>
        <taxon>Actinomycetes</taxon>
        <taxon>Streptosporangiales</taxon>
        <taxon>Streptosporangiaceae</taxon>
        <taxon>Nonomuraea</taxon>
    </lineage>
</organism>
<dbReference type="InterPro" id="IPR011330">
    <property type="entry name" value="Glyco_hydro/deAcase_b/a-brl"/>
</dbReference>
<dbReference type="RefSeq" id="WP_246452178.1">
    <property type="nucleotide sequence ID" value="NZ_JACIBV010000001.1"/>
</dbReference>